<evidence type="ECO:0000256" key="1">
    <source>
        <dbReference type="SAM" id="MobiDB-lite"/>
    </source>
</evidence>
<name>A0A518H5V4_9BACT</name>
<protein>
    <recommendedName>
        <fullName evidence="4">Cna protein B-type domain protein</fullName>
    </recommendedName>
</protein>
<gene>
    <name evidence="2" type="ORF">ElP_41260</name>
</gene>
<feature type="region of interest" description="Disordered" evidence="1">
    <location>
        <begin position="189"/>
        <end position="226"/>
    </location>
</feature>
<dbReference type="AlphaFoldDB" id="A0A518H5V4"/>
<feature type="compositionally biased region" description="Basic and acidic residues" evidence="1">
    <location>
        <begin position="52"/>
        <end position="64"/>
    </location>
</feature>
<feature type="region of interest" description="Disordered" evidence="1">
    <location>
        <begin position="641"/>
        <end position="673"/>
    </location>
</feature>
<dbReference type="EMBL" id="CP036426">
    <property type="protein sequence ID" value="QDV36208.1"/>
    <property type="molecule type" value="Genomic_DNA"/>
</dbReference>
<feature type="compositionally biased region" description="Basic and acidic residues" evidence="1">
    <location>
        <begin position="194"/>
        <end position="206"/>
    </location>
</feature>
<dbReference type="KEGG" id="tpla:ElP_41260"/>
<evidence type="ECO:0000313" key="3">
    <source>
        <dbReference type="Proteomes" id="UP000317835"/>
    </source>
</evidence>
<evidence type="ECO:0000313" key="2">
    <source>
        <dbReference type="EMBL" id="QDV36208.1"/>
    </source>
</evidence>
<feature type="compositionally biased region" description="Basic and acidic residues" evidence="1">
    <location>
        <begin position="1"/>
        <end position="15"/>
    </location>
</feature>
<dbReference type="Proteomes" id="UP000317835">
    <property type="component" value="Chromosome"/>
</dbReference>
<reference evidence="2 3" key="1">
    <citation type="submission" date="2019-02" db="EMBL/GenBank/DDBJ databases">
        <title>Deep-cultivation of Planctomycetes and their phenomic and genomic characterization uncovers novel biology.</title>
        <authorList>
            <person name="Wiegand S."/>
            <person name="Jogler M."/>
            <person name="Boedeker C."/>
            <person name="Pinto D."/>
            <person name="Vollmers J."/>
            <person name="Rivas-Marin E."/>
            <person name="Kohn T."/>
            <person name="Peeters S.H."/>
            <person name="Heuer A."/>
            <person name="Rast P."/>
            <person name="Oberbeckmann S."/>
            <person name="Bunk B."/>
            <person name="Jeske O."/>
            <person name="Meyerdierks A."/>
            <person name="Storesund J.E."/>
            <person name="Kallscheuer N."/>
            <person name="Luecker S."/>
            <person name="Lage O.M."/>
            <person name="Pohl T."/>
            <person name="Merkel B.J."/>
            <person name="Hornburger P."/>
            <person name="Mueller R.-W."/>
            <person name="Bruemmer F."/>
            <person name="Labrenz M."/>
            <person name="Spormann A.M."/>
            <person name="Op den Camp H."/>
            <person name="Overmann J."/>
            <person name="Amann R."/>
            <person name="Jetten M.S.M."/>
            <person name="Mascher T."/>
            <person name="Medema M.H."/>
            <person name="Devos D.P."/>
            <person name="Kaster A.-K."/>
            <person name="Ovreas L."/>
            <person name="Rohde M."/>
            <person name="Galperin M.Y."/>
            <person name="Jogler C."/>
        </authorList>
    </citation>
    <scope>NUCLEOTIDE SEQUENCE [LARGE SCALE GENOMIC DNA]</scope>
    <source>
        <strain evidence="2 3">ElP</strain>
    </source>
</reference>
<organism evidence="2 3">
    <name type="scientific">Tautonia plasticadhaerens</name>
    <dbReference type="NCBI Taxonomy" id="2527974"/>
    <lineage>
        <taxon>Bacteria</taxon>
        <taxon>Pseudomonadati</taxon>
        <taxon>Planctomycetota</taxon>
        <taxon>Planctomycetia</taxon>
        <taxon>Isosphaerales</taxon>
        <taxon>Isosphaeraceae</taxon>
        <taxon>Tautonia</taxon>
    </lineage>
</organism>
<accession>A0A518H5V4</accession>
<feature type="region of interest" description="Disordered" evidence="1">
    <location>
        <begin position="1"/>
        <end position="157"/>
    </location>
</feature>
<keyword evidence="3" id="KW-1185">Reference proteome</keyword>
<proteinExistence type="predicted"/>
<feature type="compositionally biased region" description="Basic residues" evidence="1">
    <location>
        <begin position="207"/>
        <end position="216"/>
    </location>
</feature>
<sequence length="1191" mass="129044">MANHDPQDRPEDRPPEPGPIDDSTPTLEGQAPQDPTNGAGEAAPPFEGSADDDVRVQPMEHGEFGSETQPGEEVPDTSFTEPQHELMAGSFGDRLQAGSPPGEDLEHAMQPDEDDVPGGVNRPAWAYFEGFGTQEGAGALSPGPAWPTSDESGPFAGGREELQADEVRESPRLHPVLQAEDLRSFSFDQEVDTSEQRPCDEVEPIARKSRKSRGAPRSRPTRDPCAPCEPIYGPPVTVDEPIAERCSGRLRVEVFAYPDAEGKGPFLPQYPSLGGVTVDFVQVDTGASDSQMIDLNGSTWDLIQGCYTVSARPTAGYDPQKTTYFASEGKDDQQIHPGEAVLVATGRETLVRIGLVPEPSPVEVRVYLTTGREANSECRWPIHKARIDVDQCGRRIDCNPTDEDGRVQFSLNSTEATILKLKQTQRIQGRVYRLSGPSEVRVMPKPGQTSYVEFAYAPATARIRVDAFYDPPAGSGQSKSRVSKVEFALVAAGAEGGGKKGWLRTGTSGGGPVVFDDLDETSYTIEAVSWPPEHKGRPIAPSDPAGRRQTVLASVDDSAVVEFLFGPLLGRVQGVVHGDEGGLEGVPLVLIAEDGARFDAVSGPDGLYVFEGVPPGPVEVDPRDSKLELRDATWILVERDEAAESASHSGNGTGRDGSDGSGGHSHRRTLRVAASRTAHGPDFRFKRDLPRIIGDIVDEQDRAIPYAEVLIFDQSGRNELDRVFCDEHGKFVWVAPRSGDYLVTPRFRGSGEVATRTPVKVRSDAFVRLKARSYRPPGDEPPPGRGHGELAGNVADITTFPLQIDGIRHAAMPSGSTASSAGAPMAPMSRLVGDTIRQVLGWQPRPDDPKGFTGALKQSFTCVEEDGTSVCKWTPRTYAVHTDLSGGIAGPQASLHIRAKDALDKFLPLLKGLNPLRLNADDEDVEALRSAVEIQASALISELGQPGGPRVPRVDQIFRTLLGIEDRITDPSEVGGLMQVIRDELGLKDELVNTVEEERNVTNYFIMVDYLTGLRQSWTINRSYFDRSGEAQPFFGTQLVLLSRSLSVVAESVEELRSTFDSVFIGPAERQTLEIAFPSTVSPPGGPTAAVIGTRAMILEDLLRWVADFAAHEGPRYIQDGGKFAVRNAFLPIVETLRNLAFGALSPANEQALPRGYSTTRVKRAIKELALHLNELHRLAEPLNHTIPSQS</sequence>
<evidence type="ECO:0008006" key="4">
    <source>
        <dbReference type="Google" id="ProtNLM"/>
    </source>
</evidence>
<feature type="compositionally biased region" description="Gly residues" evidence="1">
    <location>
        <begin position="651"/>
        <end position="663"/>
    </location>
</feature>